<evidence type="ECO:0000313" key="6">
    <source>
        <dbReference type="Proteomes" id="UP000005408"/>
    </source>
</evidence>
<keyword evidence="2 3" id="KW-0408">Iron</keyword>
<keyword evidence="4" id="KW-1133">Transmembrane helix</keyword>
<dbReference type="OrthoDB" id="1470350at2759"/>
<proteinExistence type="inferred from homology"/>
<dbReference type="Gene3D" id="1.10.630.10">
    <property type="entry name" value="Cytochrome P450"/>
    <property type="match status" value="1"/>
</dbReference>
<dbReference type="CDD" id="cd20659">
    <property type="entry name" value="CYP4B_4F-like"/>
    <property type="match status" value="1"/>
</dbReference>
<dbReference type="Proteomes" id="UP000005408">
    <property type="component" value="Unassembled WGS sequence"/>
</dbReference>
<evidence type="ECO:0000256" key="1">
    <source>
        <dbReference type="ARBA" id="ARBA00010617"/>
    </source>
</evidence>
<dbReference type="InterPro" id="IPR002401">
    <property type="entry name" value="Cyt_P450_E_grp-I"/>
</dbReference>
<dbReference type="InterPro" id="IPR017972">
    <property type="entry name" value="Cyt_P450_CS"/>
</dbReference>
<dbReference type="GO" id="GO:0004497">
    <property type="term" value="F:monooxygenase activity"/>
    <property type="evidence" value="ECO:0007669"/>
    <property type="project" value="UniProtKB-KW"/>
</dbReference>
<dbReference type="PANTHER" id="PTHR24291:SF201">
    <property type="entry name" value="CYTOCHROME P450, FAMILY 4, SUBFAMILY B, POLYPEPTIDE 7"/>
    <property type="match status" value="1"/>
</dbReference>
<dbReference type="PRINTS" id="PR00385">
    <property type="entry name" value="P450"/>
</dbReference>
<dbReference type="InterPro" id="IPR050196">
    <property type="entry name" value="Cytochrome_P450_Monoox"/>
</dbReference>
<organism evidence="5 6">
    <name type="scientific">Magallana gigas</name>
    <name type="common">Pacific oyster</name>
    <name type="synonym">Crassostrea gigas</name>
    <dbReference type="NCBI Taxonomy" id="29159"/>
    <lineage>
        <taxon>Eukaryota</taxon>
        <taxon>Metazoa</taxon>
        <taxon>Spiralia</taxon>
        <taxon>Lophotrochozoa</taxon>
        <taxon>Mollusca</taxon>
        <taxon>Bivalvia</taxon>
        <taxon>Autobranchia</taxon>
        <taxon>Pteriomorphia</taxon>
        <taxon>Ostreida</taxon>
        <taxon>Ostreoidea</taxon>
        <taxon>Ostreidae</taxon>
        <taxon>Magallana</taxon>
    </lineage>
</organism>
<dbReference type="Pfam" id="PF00067">
    <property type="entry name" value="p450"/>
    <property type="match status" value="1"/>
</dbReference>
<keyword evidence="4" id="KW-0812">Transmembrane</keyword>
<dbReference type="InterPro" id="IPR001128">
    <property type="entry name" value="Cyt_P450"/>
</dbReference>
<sequence length="511" mass="58849">MPVLGLTSLSSWGSLVSVALLIVFSYVVIKLTLAYLDYLRWAPFYTGLPMDPYASKLLGHLLMYPGPNEEGLRFQMERCDKFPKFHLLWISFRPVLIAHHPETVKVLLKSTEPKPRQLGTVYILGLDWLGEGLLIANGQKWLRNRRLLTPAFHFDILQSYIALKNKAASVLVDKIDQQVKAGNSFELFSFIGLASLDIILQCAFSYESNCQQLGETHPYVHAVNVLSDIWVARSLKPWFYPDFLFYLSPSGREFKKNCDYVHKVAEDIIAKRKKSLEEEGSKPKSRHLDFLDILLTAKDENSQGLTSLEIRNEVDTFLFEGHDTTTSGMCWTLYLLAKHPEHQRECQREIDELMEGRENRDLQWSDLPKLSYLTQCIKESMRLYPPVTFIQRVTTKDIVLDDHQIPAGTTIGVQIYNLHHNKAVWEDPYEFKPERFSPDKERKYDNFAFVPFSAGPRNCIGQHFAMNEMKIILVHVLQRFNLSLDPTGEVNIKIGVVLRTKNGIKVIAERR</sequence>
<comment type="similarity">
    <text evidence="1 3">Belongs to the cytochrome P450 family.</text>
</comment>
<keyword evidence="2 3" id="KW-0479">Metal-binding</keyword>
<name>A0A8W8KJ56_MAGGI</name>
<keyword evidence="4" id="KW-0472">Membrane</keyword>
<evidence type="ECO:0000256" key="2">
    <source>
        <dbReference type="PIRSR" id="PIRSR602401-1"/>
    </source>
</evidence>
<keyword evidence="2 3" id="KW-0349">Heme</keyword>
<dbReference type="GO" id="GO:0016705">
    <property type="term" value="F:oxidoreductase activity, acting on paired donors, with incorporation or reduction of molecular oxygen"/>
    <property type="evidence" value="ECO:0007669"/>
    <property type="project" value="InterPro"/>
</dbReference>
<evidence type="ECO:0000256" key="4">
    <source>
        <dbReference type="SAM" id="Phobius"/>
    </source>
</evidence>
<dbReference type="PRINTS" id="PR00463">
    <property type="entry name" value="EP450I"/>
</dbReference>
<dbReference type="GO" id="GO:0005506">
    <property type="term" value="F:iron ion binding"/>
    <property type="evidence" value="ECO:0007669"/>
    <property type="project" value="InterPro"/>
</dbReference>
<evidence type="ECO:0000256" key="3">
    <source>
        <dbReference type="RuleBase" id="RU000461"/>
    </source>
</evidence>
<keyword evidence="6" id="KW-1185">Reference proteome</keyword>
<dbReference type="SUPFAM" id="SSF48264">
    <property type="entry name" value="Cytochrome P450"/>
    <property type="match status" value="1"/>
</dbReference>
<dbReference type="InterPro" id="IPR036396">
    <property type="entry name" value="Cyt_P450_sf"/>
</dbReference>
<keyword evidence="3" id="KW-0503">Monooxygenase</keyword>
<comment type="cofactor">
    <cofactor evidence="2">
        <name>heme</name>
        <dbReference type="ChEBI" id="CHEBI:30413"/>
    </cofactor>
</comment>
<dbReference type="OMA" id="WGSEVHE"/>
<accession>A0A8W8KJ56</accession>
<feature type="transmembrane region" description="Helical" evidence="4">
    <location>
        <begin position="12"/>
        <end position="36"/>
    </location>
</feature>
<reference evidence="5" key="1">
    <citation type="submission" date="2022-08" db="UniProtKB">
        <authorList>
            <consortium name="EnsemblMetazoa"/>
        </authorList>
    </citation>
    <scope>IDENTIFICATION</scope>
    <source>
        <strain evidence="5">05x7-T-G4-1.051#20</strain>
    </source>
</reference>
<dbReference type="PANTHER" id="PTHR24291">
    <property type="entry name" value="CYTOCHROME P450 FAMILY 4"/>
    <property type="match status" value="1"/>
</dbReference>
<keyword evidence="3" id="KW-0560">Oxidoreductase</keyword>
<dbReference type="GO" id="GO:0020037">
    <property type="term" value="F:heme binding"/>
    <property type="evidence" value="ECO:0007669"/>
    <property type="project" value="InterPro"/>
</dbReference>
<feature type="binding site" description="axial binding residue" evidence="2">
    <location>
        <position position="459"/>
    </location>
    <ligand>
        <name>heme</name>
        <dbReference type="ChEBI" id="CHEBI:30413"/>
    </ligand>
    <ligandPart>
        <name>Fe</name>
        <dbReference type="ChEBI" id="CHEBI:18248"/>
    </ligandPart>
</feature>
<evidence type="ECO:0000313" key="5">
    <source>
        <dbReference type="EnsemblMetazoa" id="G23809.1:cds"/>
    </source>
</evidence>
<dbReference type="PROSITE" id="PS00086">
    <property type="entry name" value="CYTOCHROME_P450"/>
    <property type="match status" value="1"/>
</dbReference>
<dbReference type="AlphaFoldDB" id="A0A8W8KJ56"/>
<dbReference type="EnsemblMetazoa" id="G23809.1">
    <property type="protein sequence ID" value="G23809.1:cds"/>
    <property type="gene ID" value="G23809"/>
</dbReference>
<protein>
    <submittedName>
        <fullName evidence="5">Uncharacterized protein</fullName>
    </submittedName>
</protein>